<name>A0A7J7KR58_BUGNE</name>
<evidence type="ECO:0000313" key="4">
    <source>
        <dbReference type="EMBL" id="KAF6040629.1"/>
    </source>
</evidence>
<dbReference type="AlphaFoldDB" id="A0A7J7KR58"/>
<dbReference type="EMBL" id="VXIV02000119">
    <property type="protein sequence ID" value="KAF6040629.1"/>
    <property type="molecule type" value="Genomic_DNA"/>
</dbReference>
<dbReference type="PANTHER" id="PTHR24126">
    <property type="entry name" value="ANKYRIN REPEAT, PH AND SEC7 DOMAIN CONTAINING PROTEIN SECG-RELATED"/>
    <property type="match status" value="1"/>
</dbReference>
<evidence type="ECO:0000256" key="1">
    <source>
        <dbReference type="ARBA" id="ARBA00022737"/>
    </source>
</evidence>
<sequence>MRAQGLGYKMIAWIYRWLNYDKAAELSVESDEQCLLHAAKVGDADTLQSLISKGCSVNAYNPQGSTPLHLAVKGNHRECIKVLLEQPDTDLQSLDRWGRSPLHSAVIWQRLDLLKLLIEHKPESTNVSDADGKTILHIASATGATEFVKYLMTTKINKNSVDHRRWTPLMCAVAIQSIDTVRHLLEGGAGCNEPLRHNACMSALRLAIEKHNLPIVKLLLDYGAMVEFTVTVNLGSFKRSGGRRYSHVCHNLATVAVENVDLTHMQSIEIAYRVIQSSPAAPDEDACLKVGSV</sequence>
<feature type="repeat" description="ANK" evidence="3">
    <location>
        <begin position="63"/>
        <end position="85"/>
    </location>
</feature>
<protein>
    <submittedName>
        <fullName evidence="4">Uncharacterized protein</fullName>
    </submittedName>
</protein>
<dbReference type="SMART" id="SM00248">
    <property type="entry name" value="ANK"/>
    <property type="match status" value="6"/>
</dbReference>
<evidence type="ECO:0000313" key="5">
    <source>
        <dbReference type="Proteomes" id="UP000593567"/>
    </source>
</evidence>
<keyword evidence="1" id="KW-0677">Repeat</keyword>
<dbReference type="Gene3D" id="1.25.40.20">
    <property type="entry name" value="Ankyrin repeat-containing domain"/>
    <property type="match status" value="1"/>
</dbReference>
<proteinExistence type="predicted"/>
<dbReference type="InterPro" id="IPR036770">
    <property type="entry name" value="Ankyrin_rpt-contain_sf"/>
</dbReference>
<dbReference type="OrthoDB" id="10254927at2759"/>
<dbReference type="InterPro" id="IPR002110">
    <property type="entry name" value="Ankyrin_rpt"/>
</dbReference>
<organism evidence="4 5">
    <name type="scientific">Bugula neritina</name>
    <name type="common">Brown bryozoan</name>
    <name type="synonym">Sertularia neritina</name>
    <dbReference type="NCBI Taxonomy" id="10212"/>
    <lineage>
        <taxon>Eukaryota</taxon>
        <taxon>Metazoa</taxon>
        <taxon>Spiralia</taxon>
        <taxon>Lophotrochozoa</taxon>
        <taxon>Bryozoa</taxon>
        <taxon>Gymnolaemata</taxon>
        <taxon>Cheilostomatida</taxon>
        <taxon>Flustrina</taxon>
        <taxon>Buguloidea</taxon>
        <taxon>Bugulidae</taxon>
        <taxon>Bugula</taxon>
    </lineage>
</organism>
<evidence type="ECO:0000256" key="3">
    <source>
        <dbReference type="PROSITE-ProRule" id="PRU00023"/>
    </source>
</evidence>
<dbReference type="PROSITE" id="PS50297">
    <property type="entry name" value="ANK_REP_REGION"/>
    <property type="match status" value="2"/>
</dbReference>
<feature type="repeat" description="ANK" evidence="3">
    <location>
        <begin position="131"/>
        <end position="163"/>
    </location>
</feature>
<dbReference type="PRINTS" id="PR01415">
    <property type="entry name" value="ANKYRIN"/>
</dbReference>
<feature type="repeat" description="ANK" evidence="3">
    <location>
        <begin position="97"/>
        <end position="129"/>
    </location>
</feature>
<comment type="caution">
    <text evidence="4">The sequence shown here is derived from an EMBL/GenBank/DDBJ whole genome shotgun (WGS) entry which is preliminary data.</text>
</comment>
<dbReference type="Pfam" id="PF12796">
    <property type="entry name" value="Ank_2"/>
    <property type="match status" value="2"/>
</dbReference>
<dbReference type="PROSITE" id="PS50088">
    <property type="entry name" value="ANK_REPEAT"/>
    <property type="match status" value="3"/>
</dbReference>
<gene>
    <name evidence="4" type="ORF">EB796_001042</name>
</gene>
<keyword evidence="5" id="KW-1185">Reference proteome</keyword>
<keyword evidence="2 3" id="KW-0040">ANK repeat</keyword>
<dbReference type="SUPFAM" id="SSF48403">
    <property type="entry name" value="Ankyrin repeat"/>
    <property type="match status" value="1"/>
</dbReference>
<reference evidence="4" key="1">
    <citation type="submission" date="2020-06" db="EMBL/GenBank/DDBJ databases">
        <title>Draft genome of Bugula neritina, a colonial animal packing powerful symbionts and potential medicines.</title>
        <authorList>
            <person name="Rayko M."/>
        </authorList>
    </citation>
    <scope>NUCLEOTIDE SEQUENCE [LARGE SCALE GENOMIC DNA]</scope>
    <source>
        <strain evidence="4">Kwan_BN1</strain>
    </source>
</reference>
<evidence type="ECO:0000256" key="2">
    <source>
        <dbReference type="ARBA" id="ARBA00023043"/>
    </source>
</evidence>
<dbReference type="Proteomes" id="UP000593567">
    <property type="component" value="Unassembled WGS sequence"/>
</dbReference>
<accession>A0A7J7KR58</accession>